<evidence type="ECO:0000256" key="1">
    <source>
        <dbReference type="SAM" id="MobiDB-lite"/>
    </source>
</evidence>
<dbReference type="STRING" id="448385.sce6072"/>
<accession>A9GCT6</accession>
<proteinExistence type="predicted"/>
<sequence>MSRGITAELRNDPWKYAPDRTRRKRTLHPGDVVPGAGSGDMDVLEPVGGRPRSAEARAMPRAAVAPLRAAVVMEHGQSGH</sequence>
<dbReference type="Proteomes" id="UP000002139">
    <property type="component" value="Chromosome"/>
</dbReference>
<dbReference type="HOGENOM" id="CLU_2587900_0_0_7"/>
<name>A9GCT6_SORC5</name>
<dbReference type="EMBL" id="AM746676">
    <property type="protein sequence ID" value="CAN96236.1"/>
    <property type="molecule type" value="Genomic_DNA"/>
</dbReference>
<keyword evidence="3" id="KW-1185">Reference proteome</keyword>
<organism evidence="2 3">
    <name type="scientific">Sorangium cellulosum (strain So ce56)</name>
    <name type="common">Polyangium cellulosum (strain So ce56)</name>
    <dbReference type="NCBI Taxonomy" id="448385"/>
    <lineage>
        <taxon>Bacteria</taxon>
        <taxon>Pseudomonadati</taxon>
        <taxon>Myxococcota</taxon>
        <taxon>Polyangia</taxon>
        <taxon>Polyangiales</taxon>
        <taxon>Polyangiaceae</taxon>
        <taxon>Sorangium</taxon>
    </lineage>
</organism>
<protein>
    <submittedName>
        <fullName evidence="2">Uncharacterized protein</fullName>
    </submittedName>
</protein>
<evidence type="ECO:0000313" key="2">
    <source>
        <dbReference type="EMBL" id="CAN96236.1"/>
    </source>
</evidence>
<gene>
    <name evidence="2" type="ordered locus">sce6072</name>
</gene>
<dbReference type="AlphaFoldDB" id="A9GCT6"/>
<reference evidence="2 3" key="1">
    <citation type="journal article" date="2007" name="Nat. Biotechnol.">
        <title>Complete genome sequence of the myxobacterium Sorangium cellulosum.</title>
        <authorList>
            <person name="Schneiker S."/>
            <person name="Perlova O."/>
            <person name="Kaiser O."/>
            <person name="Gerth K."/>
            <person name="Alici A."/>
            <person name="Altmeyer M.O."/>
            <person name="Bartels D."/>
            <person name="Bekel T."/>
            <person name="Beyer S."/>
            <person name="Bode E."/>
            <person name="Bode H.B."/>
            <person name="Bolten C.J."/>
            <person name="Choudhuri J.V."/>
            <person name="Doss S."/>
            <person name="Elnakady Y.A."/>
            <person name="Frank B."/>
            <person name="Gaigalat L."/>
            <person name="Goesmann A."/>
            <person name="Groeger C."/>
            <person name="Gross F."/>
            <person name="Jelsbak L."/>
            <person name="Jelsbak L."/>
            <person name="Kalinowski J."/>
            <person name="Kegler C."/>
            <person name="Knauber T."/>
            <person name="Konietzny S."/>
            <person name="Kopp M."/>
            <person name="Krause L."/>
            <person name="Krug D."/>
            <person name="Linke B."/>
            <person name="Mahmud T."/>
            <person name="Martinez-Arias R."/>
            <person name="McHardy A.C."/>
            <person name="Merai M."/>
            <person name="Meyer F."/>
            <person name="Mormann S."/>
            <person name="Munoz-Dorado J."/>
            <person name="Perez J."/>
            <person name="Pradella S."/>
            <person name="Rachid S."/>
            <person name="Raddatz G."/>
            <person name="Rosenau F."/>
            <person name="Rueckert C."/>
            <person name="Sasse F."/>
            <person name="Scharfe M."/>
            <person name="Schuster S.C."/>
            <person name="Suen G."/>
            <person name="Treuner-Lange A."/>
            <person name="Velicer G.J."/>
            <person name="Vorholter F.-J."/>
            <person name="Weissman K.J."/>
            <person name="Welch R.D."/>
            <person name="Wenzel S.C."/>
            <person name="Whitworth D.E."/>
            <person name="Wilhelm S."/>
            <person name="Wittmann C."/>
            <person name="Bloecker H."/>
            <person name="Puehler A."/>
            <person name="Mueller R."/>
        </authorList>
    </citation>
    <scope>NUCLEOTIDE SEQUENCE [LARGE SCALE GENOMIC DNA]</scope>
    <source>
        <strain evidence="3">So ce56</strain>
    </source>
</reference>
<evidence type="ECO:0000313" key="3">
    <source>
        <dbReference type="Proteomes" id="UP000002139"/>
    </source>
</evidence>
<dbReference type="KEGG" id="scl:sce6072"/>
<feature type="region of interest" description="Disordered" evidence="1">
    <location>
        <begin position="19"/>
        <end position="58"/>
    </location>
</feature>